<dbReference type="Proteomes" id="UP001589854">
    <property type="component" value="Unassembled WGS sequence"/>
</dbReference>
<comment type="caution">
    <text evidence="2">The sequence shown here is derived from an EMBL/GenBank/DDBJ whole genome shotgun (WGS) entry which is preliminary data.</text>
</comment>
<keyword evidence="1" id="KW-0812">Transmembrane</keyword>
<feature type="transmembrane region" description="Helical" evidence="1">
    <location>
        <begin position="12"/>
        <end position="30"/>
    </location>
</feature>
<dbReference type="RefSeq" id="WP_378934386.1">
    <property type="nucleotide sequence ID" value="NZ_JBHLVO010000009.1"/>
</dbReference>
<name>A0ABV6GEY8_9BACI</name>
<proteinExistence type="predicted"/>
<evidence type="ECO:0000256" key="1">
    <source>
        <dbReference type="SAM" id="Phobius"/>
    </source>
</evidence>
<organism evidence="2 3">
    <name type="scientific">Metabacillus herbersteinensis</name>
    <dbReference type="NCBI Taxonomy" id="283816"/>
    <lineage>
        <taxon>Bacteria</taxon>
        <taxon>Bacillati</taxon>
        <taxon>Bacillota</taxon>
        <taxon>Bacilli</taxon>
        <taxon>Bacillales</taxon>
        <taxon>Bacillaceae</taxon>
        <taxon>Metabacillus</taxon>
    </lineage>
</organism>
<keyword evidence="1" id="KW-1133">Transmembrane helix</keyword>
<accession>A0ABV6GEY8</accession>
<sequence>MRRRKERTIPIIFVSLIFLGFLIWSLSLFFNQSAPKDVVESFYKYEQEGDFGSAWDLFHPIMKDKFSKNAFVTERSHIYMGHYAVSTFKFELGDSKKLKKWKMSKDGPEFKDPYSVIVEQNFKSKFGTFTIKQEVYVIKYKDEWKVVWEYN</sequence>
<dbReference type="EMBL" id="JBHLVO010000009">
    <property type="protein sequence ID" value="MFC0272254.1"/>
    <property type="molecule type" value="Genomic_DNA"/>
</dbReference>
<evidence type="ECO:0000313" key="3">
    <source>
        <dbReference type="Proteomes" id="UP001589854"/>
    </source>
</evidence>
<dbReference type="Gene3D" id="3.10.450.100">
    <property type="entry name" value="NTF2-like, domain 1"/>
    <property type="match status" value="1"/>
</dbReference>
<gene>
    <name evidence="2" type="ORF">ACFFIX_12490</name>
</gene>
<dbReference type="InterPro" id="IPR032710">
    <property type="entry name" value="NTF2-like_dom_sf"/>
</dbReference>
<evidence type="ECO:0008006" key="4">
    <source>
        <dbReference type="Google" id="ProtNLM"/>
    </source>
</evidence>
<evidence type="ECO:0000313" key="2">
    <source>
        <dbReference type="EMBL" id="MFC0272254.1"/>
    </source>
</evidence>
<keyword evidence="1" id="KW-0472">Membrane</keyword>
<dbReference type="SUPFAM" id="SSF54427">
    <property type="entry name" value="NTF2-like"/>
    <property type="match status" value="1"/>
</dbReference>
<protein>
    <recommendedName>
        <fullName evidence="4">DUF4878 domain-containing protein</fullName>
    </recommendedName>
</protein>
<reference evidence="2 3" key="1">
    <citation type="submission" date="2024-09" db="EMBL/GenBank/DDBJ databases">
        <authorList>
            <person name="Sun Q."/>
            <person name="Mori K."/>
        </authorList>
    </citation>
    <scope>NUCLEOTIDE SEQUENCE [LARGE SCALE GENOMIC DNA]</scope>
    <source>
        <strain evidence="2 3">CCM 7228</strain>
    </source>
</reference>
<keyword evidence="3" id="KW-1185">Reference proteome</keyword>